<organism evidence="12 13">
    <name type="scientific">Aphidius gifuensis</name>
    <name type="common">Parasitoid wasp</name>
    <dbReference type="NCBI Taxonomy" id="684658"/>
    <lineage>
        <taxon>Eukaryota</taxon>
        <taxon>Metazoa</taxon>
        <taxon>Ecdysozoa</taxon>
        <taxon>Arthropoda</taxon>
        <taxon>Hexapoda</taxon>
        <taxon>Insecta</taxon>
        <taxon>Pterygota</taxon>
        <taxon>Neoptera</taxon>
        <taxon>Endopterygota</taxon>
        <taxon>Hymenoptera</taxon>
        <taxon>Apocrita</taxon>
        <taxon>Ichneumonoidea</taxon>
        <taxon>Braconidae</taxon>
        <taxon>Aphidiinae</taxon>
        <taxon>Aphidius</taxon>
    </lineage>
</organism>
<keyword evidence="10" id="KW-1133">Transmembrane helix</keyword>
<dbReference type="GO" id="GO:0046872">
    <property type="term" value="F:metal ion binding"/>
    <property type="evidence" value="ECO:0007669"/>
    <property type="project" value="UniProtKB-KW"/>
</dbReference>
<evidence type="ECO:0000256" key="6">
    <source>
        <dbReference type="ARBA" id="ARBA00038233"/>
    </source>
</evidence>
<evidence type="ECO:0000256" key="1">
    <source>
        <dbReference type="ARBA" id="ARBA00022670"/>
    </source>
</evidence>
<evidence type="ECO:0000259" key="11">
    <source>
        <dbReference type="Pfam" id="PF01435"/>
    </source>
</evidence>
<dbReference type="GO" id="GO:0005743">
    <property type="term" value="C:mitochondrial inner membrane"/>
    <property type="evidence" value="ECO:0007669"/>
    <property type="project" value="TreeGrafter"/>
</dbReference>
<evidence type="ECO:0000313" key="13">
    <source>
        <dbReference type="Proteomes" id="UP000639338"/>
    </source>
</evidence>
<feature type="domain" description="Peptidase M48" evidence="11">
    <location>
        <begin position="155"/>
        <end position="234"/>
    </location>
</feature>
<keyword evidence="13" id="KW-1185">Reference proteome</keyword>
<dbReference type="OrthoDB" id="7464992at2759"/>
<name>A0A835CQ66_APHGI</name>
<dbReference type="InterPro" id="IPR001915">
    <property type="entry name" value="Peptidase_M48"/>
</dbReference>
<evidence type="ECO:0000256" key="8">
    <source>
        <dbReference type="ARBA" id="ARBA00042978"/>
    </source>
</evidence>
<keyword evidence="4 9" id="KW-0862">Zinc</keyword>
<accession>A0A835CQ66</accession>
<dbReference type="Proteomes" id="UP000639338">
    <property type="component" value="Unassembled WGS sequence"/>
</dbReference>
<keyword evidence="2" id="KW-0479">Metal-binding</keyword>
<comment type="cofactor">
    <cofactor evidence="9">
        <name>Zn(2+)</name>
        <dbReference type="ChEBI" id="CHEBI:29105"/>
    </cofactor>
    <text evidence="9">Binds 1 zinc ion per subunit.</text>
</comment>
<keyword evidence="10" id="KW-0472">Membrane</keyword>
<keyword evidence="5 9" id="KW-0482">Metalloprotease</keyword>
<dbReference type="GO" id="GO:0034982">
    <property type="term" value="P:mitochondrial protein processing"/>
    <property type="evidence" value="ECO:0007669"/>
    <property type="project" value="TreeGrafter"/>
</dbReference>
<feature type="transmembrane region" description="Helical" evidence="10">
    <location>
        <begin position="80"/>
        <end position="98"/>
    </location>
</feature>
<evidence type="ECO:0000256" key="4">
    <source>
        <dbReference type="ARBA" id="ARBA00022833"/>
    </source>
</evidence>
<sequence>MINILSIVNRRIPTLFKIHRSIIINNFQTPKNNYHFNCLSKIKNPQLINKTNQLTAIDKFKIHTGNEYSNPSFFSTQEKIIFGLSVLIIASGALIYICRLERDPLSGTYQFIWDNDKRIDGKGGELIYEKVLERYNDNILPASHSSYGGVMKILNKLIEENKQHSALKNYDWKLHIIESDEGGAFFVPGGKIFIATGLLKIADDDIKIKFILAHLMAHMAMKHKNCKKTQTMYLRLLSNF</sequence>
<dbReference type="Pfam" id="PF01435">
    <property type="entry name" value="Peptidase_M48"/>
    <property type="match status" value="1"/>
</dbReference>
<dbReference type="InterPro" id="IPR051156">
    <property type="entry name" value="Mito/Outer_Membr_Metalloprot"/>
</dbReference>
<gene>
    <name evidence="12" type="ORF">HCN44_004923</name>
</gene>
<dbReference type="Gene3D" id="3.30.2010.10">
    <property type="entry name" value="Metalloproteases ('zincins'), catalytic domain"/>
    <property type="match status" value="1"/>
</dbReference>
<dbReference type="GO" id="GO:0004222">
    <property type="term" value="F:metalloendopeptidase activity"/>
    <property type="evidence" value="ECO:0007669"/>
    <property type="project" value="InterPro"/>
</dbReference>
<dbReference type="GO" id="GO:0006515">
    <property type="term" value="P:protein quality control for misfolded or incompletely synthesized proteins"/>
    <property type="evidence" value="ECO:0007669"/>
    <property type="project" value="TreeGrafter"/>
</dbReference>
<comment type="caution">
    <text evidence="12">The sequence shown here is derived from an EMBL/GenBank/DDBJ whole genome shotgun (WGS) entry which is preliminary data.</text>
</comment>
<evidence type="ECO:0000256" key="2">
    <source>
        <dbReference type="ARBA" id="ARBA00022723"/>
    </source>
</evidence>
<dbReference type="PANTHER" id="PTHR22726">
    <property type="entry name" value="METALLOENDOPEPTIDASE OMA1"/>
    <property type="match status" value="1"/>
</dbReference>
<reference evidence="12 13" key="1">
    <citation type="submission" date="2020-08" db="EMBL/GenBank/DDBJ databases">
        <title>Aphidius gifuensis genome sequencing and assembly.</title>
        <authorList>
            <person name="Du Z."/>
        </authorList>
    </citation>
    <scope>NUCLEOTIDE SEQUENCE [LARGE SCALE GENOMIC DNA]</scope>
    <source>
        <strain evidence="12">YNYX2018</strain>
        <tissue evidence="12">Adults</tissue>
    </source>
</reference>
<keyword evidence="10" id="KW-0812">Transmembrane</keyword>
<evidence type="ECO:0000313" key="12">
    <source>
        <dbReference type="EMBL" id="KAF7992579.1"/>
    </source>
</evidence>
<comment type="similarity">
    <text evidence="6 9">Belongs to the peptidase M48 family.</text>
</comment>
<evidence type="ECO:0000256" key="3">
    <source>
        <dbReference type="ARBA" id="ARBA00022801"/>
    </source>
</evidence>
<evidence type="ECO:0000256" key="10">
    <source>
        <dbReference type="SAM" id="Phobius"/>
    </source>
</evidence>
<proteinExistence type="inferred from homology"/>
<evidence type="ECO:0000256" key="9">
    <source>
        <dbReference type="RuleBase" id="RU003983"/>
    </source>
</evidence>
<protein>
    <recommendedName>
        <fullName evidence="7">Metalloendopeptidase OMA1, mitochondrial</fullName>
    </recommendedName>
    <alternativeName>
        <fullName evidence="8">Overlapping with the m-AAA protease 1 homolog</fullName>
    </alternativeName>
</protein>
<evidence type="ECO:0000256" key="5">
    <source>
        <dbReference type="ARBA" id="ARBA00023049"/>
    </source>
</evidence>
<keyword evidence="1 9" id="KW-0645">Protease</keyword>
<dbReference type="AlphaFoldDB" id="A0A835CQ66"/>
<dbReference type="PANTHER" id="PTHR22726:SF1">
    <property type="entry name" value="METALLOENDOPEPTIDASE OMA1, MITOCHONDRIAL"/>
    <property type="match status" value="1"/>
</dbReference>
<dbReference type="EMBL" id="JACMRX010000003">
    <property type="protein sequence ID" value="KAF7992579.1"/>
    <property type="molecule type" value="Genomic_DNA"/>
</dbReference>
<evidence type="ECO:0000256" key="7">
    <source>
        <dbReference type="ARBA" id="ARBA00040360"/>
    </source>
</evidence>
<keyword evidence="3 9" id="KW-0378">Hydrolase</keyword>